<evidence type="ECO:0000256" key="5">
    <source>
        <dbReference type="ARBA" id="ARBA00029568"/>
    </source>
</evidence>
<reference evidence="8 9" key="1">
    <citation type="submission" date="2020-06" db="EMBL/GenBank/DDBJ databases">
        <title>Actinomadura xiongansis sp. nov., isolated from soil of Baiyangdian.</title>
        <authorList>
            <person name="Zhang X."/>
        </authorList>
    </citation>
    <scope>NUCLEOTIDE SEQUENCE [LARGE SCALE GENOMIC DNA]</scope>
    <source>
        <strain evidence="8 9">HBUM206468</strain>
    </source>
</reference>
<comment type="caution">
    <text evidence="8">The sequence shown here is derived from an EMBL/GenBank/DDBJ whole genome shotgun (WGS) entry which is preliminary data.</text>
</comment>
<dbReference type="EC" id="7.1.1.8" evidence="2"/>
<feature type="transmembrane region" description="Helical" evidence="6">
    <location>
        <begin position="44"/>
        <end position="63"/>
    </location>
</feature>
<feature type="transmembrane region" description="Helical" evidence="6">
    <location>
        <begin position="140"/>
        <end position="160"/>
    </location>
</feature>
<evidence type="ECO:0000256" key="3">
    <source>
        <dbReference type="ARBA" id="ARBA00016116"/>
    </source>
</evidence>
<feature type="transmembrane region" description="Helical" evidence="6">
    <location>
        <begin position="251"/>
        <end position="278"/>
    </location>
</feature>
<dbReference type="SUPFAM" id="SSF81648">
    <property type="entry name" value="a domain/subunit of cytochrome bc1 complex (Ubiquinol-cytochrome c reductase)"/>
    <property type="match status" value="1"/>
</dbReference>
<dbReference type="Proteomes" id="UP000805614">
    <property type="component" value="Unassembled WGS sequence"/>
</dbReference>
<keyword evidence="6" id="KW-1133">Transmembrane helix</keyword>
<keyword evidence="6" id="KW-0812">Transmembrane</keyword>
<dbReference type="InterPro" id="IPR027387">
    <property type="entry name" value="Cytb/b6-like_sf"/>
</dbReference>
<protein>
    <recommendedName>
        <fullName evidence="3">Cytochrome bc1 complex cytochrome b subunit</fullName>
        <ecNumber evidence="2">7.1.1.8</ecNumber>
    </recommendedName>
    <alternativeName>
        <fullName evidence="5">Cytochrome bc1 reductase complex subunit QcrB</fullName>
    </alternativeName>
</protein>
<feature type="transmembrane region" description="Helical" evidence="6">
    <location>
        <begin position="172"/>
        <end position="194"/>
    </location>
</feature>
<keyword evidence="6" id="KW-0472">Membrane</keyword>
<evidence type="ECO:0000313" key="8">
    <source>
        <dbReference type="EMBL" id="MBC6470527.1"/>
    </source>
</evidence>
<dbReference type="SUPFAM" id="SSF81342">
    <property type="entry name" value="Transmembrane di-heme cytochromes"/>
    <property type="match status" value="1"/>
</dbReference>
<gene>
    <name evidence="8" type="ORF">HKK74_34315</name>
</gene>
<proteinExistence type="predicted"/>
<evidence type="ECO:0000256" key="4">
    <source>
        <dbReference type="ARBA" id="ARBA00029351"/>
    </source>
</evidence>
<feature type="transmembrane region" description="Helical" evidence="6">
    <location>
        <begin position="330"/>
        <end position="351"/>
    </location>
</feature>
<feature type="transmembrane region" description="Helical" evidence="6">
    <location>
        <begin position="410"/>
        <end position="431"/>
    </location>
</feature>
<keyword evidence="9" id="KW-1185">Reference proteome</keyword>
<dbReference type="InterPro" id="IPR036150">
    <property type="entry name" value="Cyt_b/b6_C_sf"/>
</dbReference>
<dbReference type="PANTHER" id="PTHR19271:SF16">
    <property type="entry name" value="CYTOCHROME B"/>
    <property type="match status" value="1"/>
</dbReference>
<dbReference type="RefSeq" id="WP_187247571.1">
    <property type="nucleotide sequence ID" value="NZ_BAAAOK010000003.1"/>
</dbReference>
<dbReference type="EMBL" id="JABVEC010000043">
    <property type="protein sequence ID" value="MBC6470527.1"/>
    <property type="molecule type" value="Genomic_DNA"/>
</dbReference>
<accession>A0ABR7M0C1</accession>
<feature type="transmembrane region" description="Helical" evidence="6">
    <location>
        <begin position="206"/>
        <end position="230"/>
    </location>
</feature>
<feature type="domain" description="Cytochrome b/b6 N-terminal region profile" evidence="7">
    <location>
        <begin position="11"/>
        <end position="237"/>
    </location>
</feature>
<evidence type="ECO:0000256" key="1">
    <source>
        <dbReference type="ARBA" id="ARBA00001971"/>
    </source>
</evidence>
<evidence type="ECO:0000256" key="2">
    <source>
        <dbReference type="ARBA" id="ARBA00012951"/>
    </source>
</evidence>
<dbReference type="Gene3D" id="1.20.810.10">
    <property type="entry name" value="Cytochrome Bc1 Complex, Chain C"/>
    <property type="match status" value="1"/>
</dbReference>
<organism evidence="8 9">
    <name type="scientific">Actinomadura alba</name>
    <dbReference type="NCBI Taxonomy" id="406431"/>
    <lineage>
        <taxon>Bacteria</taxon>
        <taxon>Bacillati</taxon>
        <taxon>Actinomycetota</taxon>
        <taxon>Actinomycetes</taxon>
        <taxon>Streptosporangiales</taxon>
        <taxon>Thermomonosporaceae</taxon>
        <taxon>Actinomadura</taxon>
    </lineage>
</organism>
<evidence type="ECO:0000256" key="6">
    <source>
        <dbReference type="SAM" id="Phobius"/>
    </source>
</evidence>
<evidence type="ECO:0000313" key="9">
    <source>
        <dbReference type="Proteomes" id="UP000805614"/>
    </source>
</evidence>
<feature type="transmembrane region" description="Helical" evidence="6">
    <location>
        <begin position="107"/>
        <end position="128"/>
    </location>
</feature>
<dbReference type="Pfam" id="PF13631">
    <property type="entry name" value="Cytochrom_B_N_2"/>
    <property type="match status" value="1"/>
</dbReference>
<dbReference type="InterPro" id="IPR005797">
    <property type="entry name" value="Cyt_b/b6_N"/>
</dbReference>
<dbReference type="InterPro" id="IPR016174">
    <property type="entry name" value="Di-haem_cyt_TM"/>
</dbReference>
<feature type="transmembrane region" description="Helical" evidence="6">
    <location>
        <begin position="371"/>
        <end position="390"/>
    </location>
</feature>
<sequence length="538" mass="60017">MDKTPKLLAKTGRAIDDRVGGARFGKKALRKAFPDHWSFLLGEIALYSFAIILITGVFLTFFFKPSMTEIVYHGSYANLRGVRMSEAYASTLHISFDIRGGLLVRQIHHWSTILFLAAIVAHMLRNFFTGAFRKPRELNWVIGVVLFMLVLVNGLFGYSLPDDLLSGTGLRILEGVILSVPVVGTYLAMFVFGGEFPGEELIPRLFTIHVLLIPGLLLALIPLHAVVLTWRQTHTQFPGKGSTNRTVRGYPFFPVFIGKTTAFFMWVLAATTLLATFFQINPVWLFGPYDPAAISAGSQPDWYMGFMEGALRIMPAWEINFLGHTLPMSVIVPALVIPGALFTGLAAYPFLERWVTGDREIHHLLDRPRDVPARTGIGAAGCTFYGLLWAAGGNDILAKTFDIPLFVTTWFFRFTVILGPVIAYLVAYRICLGLQHREREVIEHGVETGIIKLLPTGAYVEVTRPATKEELAPIIEPRPPVAVSIERPEVDGVEHPAARRPLHKVRIKLNQVFIADLGPPLPDRERKELPVSEEERLL</sequence>
<comment type="catalytic activity">
    <reaction evidence="4">
        <text>a quinol + 2 Fe(III)-[cytochrome c](out) = a quinone + 2 Fe(II)-[cytochrome c](out) + 2 H(+)(out)</text>
        <dbReference type="Rhea" id="RHEA:11484"/>
        <dbReference type="Rhea" id="RHEA-COMP:10350"/>
        <dbReference type="Rhea" id="RHEA-COMP:14399"/>
        <dbReference type="ChEBI" id="CHEBI:15378"/>
        <dbReference type="ChEBI" id="CHEBI:24646"/>
        <dbReference type="ChEBI" id="CHEBI:29033"/>
        <dbReference type="ChEBI" id="CHEBI:29034"/>
        <dbReference type="ChEBI" id="CHEBI:132124"/>
        <dbReference type="EC" id="7.1.1.8"/>
    </reaction>
</comment>
<evidence type="ECO:0000259" key="7">
    <source>
        <dbReference type="PROSITE" id="PS51002"/>
    </source>
</evidence>
<name>A0ABR7M0C1_9ACTN</name>
<dbReference type="PROSITE" id="PS51002">
    <property type="entry name" value="CYTB_NTER"/>
    <property type="match status" value="1"/>
</dbReference>
<comment type="cofactor">
    <cofactor evidence="1">
        <name>heme</name>
        <dbReference type="ChEBI" id="CHEBI:30413"/>
    </cofactor>
</comment>
<dbReference type="PANTHER" id="PTHR19271">
    <property type="entry name" value="CYTOCHROME B"/>
    <property type="match status" value="1"/>
</dbReference>